<dbReference type="PANTHER" id="PTHR12526">
    <property type="entry name" value="GLYCOSYLTRANSFERASE"/>
    <property type="match status" value="1"/>
</dbReference>
<evidence type="ECO:0000313" key="1">
    <source>
        <dbReference type="EMBL" id="PTW43976.1"/>
    </source>
</evidence>
<dbReference type="GO" id="GO:0016740">
    <property type="term" value="F:transferase activity"/>
    <property type="evidence" value="ECO:0007669"/>
    <property type="project" value="UniProtKB-KW"/>
</dbReference>
<dbReference type="AlphaFoldDB" id="A0A2T5TXI2"/>
<dbReference type="SUPFAM" id="SSF53756">
    <property type="entry name" value="UDP-Glycosyltransferase/glycogen phosphorylase"/>
    <property type="match status" value="1"/>
</dbReference>
<comment type="caution">
    <text evidence="1">The sequence shown here is derived from an EMBL/GenBank/DDBJ whole genome shotgun (WGS) entry which is preliminary data.</text>
</comment>
<sequence>MPEVVAFLNTLNATRFDAGAEKVVRLLRQGFEAEEIATRMLSILPPGSHTQTSETTSQQIRSSSVYFPYPERNHRTMSKIAFHILENWNPLAVERTRRIGLIDDATVLFSHNLRGFSTGVWSLQNRSADLIKAHYIHDYQLACTASSIMRNGTECLTPCASCRLLTDGRRRMSANVDIVYGASEYILDYHIGRGFFPRAIAKVIEPPLDLDGQIKRPYVKRPIRRFGFLGRIVKEKGITELLDGFARFRHNLSADDASSAELIIAGGGEGPFFDAQIARVDSMSGVRYAGVMKPHAFFDSVDALVVPSIWPDPNPFVVVEAYQHGLPVIAASVGGLRQSVVNDKTGLLFAHNLSNGGMVSALQRAWDGIPISPDAMQGKVTQRDYRLAINTILHDIMAIRSKTAQ</sequence>
<keyword evidence="1" id="KW-0808">Transferase</keyword>
<dbReference type="Gene3D" id="3.40.50.2000">
    <property type="entry name" value="Glycogen Phosphorylase B"/>
    <property type="match status" value="2"/>
</dbReference>
<organism evidence="1 2">
    <name type="scientific">Sphingomonas faeni</name>
    <dbReference type="NCBI Taxonomy" id="185950"/>
    <lineage>
        <taxon>Bacteria</taxon>
        <taxon>Pseudomonadati</taxon>
        <taxon>Pseudomonadota</taxon>
        <taxon>Alphaproteobacteria</taxon>
        <taxon>Sphingomonadales</taxon>
        <taxon>Sphingomonadaceae</taxon>
        <taxon>Sphingomonas</taxon>
    </lineage>
</organism>
<dbReference type="EMBL" id="QAYE01000013">
    <property type="protein sequence ID" value="PTW43976.1"/>
    <property type="molecule type" value="Genomic_DNA"/>
</dbReference>
<gene>
    <name evidence="1" type="ORF">C8J25_11339</name>
</gene>
<dbReference type="Pfam" id="PF13692">
    <property type="entry name" value="Glyco_trans_1_4"/>
    <property type="match status" value="1"/>
</dbReference>
<accession>A0A2T5TXI2</accession>
<protein>
    <submittedName>
        <fullName evidence="1">Glycosyltransferase involved in cell wall biosynthesis</fullName>
    </submittedName>
</protein>
<name>A0A2T5TXI2_9SPHN</name>
<evidence type="ECO:0000313" key="2">
    <source>
        <dbReference type="Proteomes" id="UP000244013"/>
    </source>
</evidence>
<dbReference type="Proteomes" id="UP000244013">
    <property type="component" value="Unassembled WGS sequence"/>
</dbReference>
<reference evidence="1 2" key="1">
    <citation type="submission" date="2018-04" db="EMBL/GenBank/DDBJ databases">
        <title>Genomic Encyclopedia of Type Strains, Phase III (KMG-III): the genomes of soil and plant-associated and newly described type strains.</title>
        <authorList>
            <person name="Whitman W."/>
        </authorList>
    </citation>
    <scope>NUCLEOTIDE SEQUENCE [LARGE SCALE GENOMIC DNA]</scope>
    <source>
        <strain evidence="1 2">MA-olki</strain>
    </source>
</reference>
<proteinExistence type="predicted"/>